<organism evidence="1 2">
    <name type="scientific">Coemansia nantahalensis</name>
    <dbReference type="NCBI Taxonomy" id="2789366"/>
    <lineage>
        <taxon>Eukaryota</taxon>
        <taxon>Fungi</taxon>
        <taxon>Fungi incertae sedis</taxon>
        <taxon>Zoopagomycota</taxon>
        <taxon>Kickxellomycotina</taxon>
        <taxon>Kickxellomycetes</taxon>
        <taxon>Kickxellales</taxon>
        <taxon>Kickxellaceae</taxon>
        <taxon>Coemansia</taxon>
    </lineage>
</organism>
<reference evidence="1" key="1">
    <citation type="submission" date="2022-07" db="EMBL/GenBank/DDBJ databases">
        <title>Phylogenomic reconstructions and comparative analyses of Kickxellomycotina fungi.</title>
        <authorList>
            <person name="Reynolds N.K."/>
            <person name="Stajich J.E."/>
            <person name="Barry K."/>
            <person name="Grigoriev I.V."/>
            <person name="Crous P."/>
            <person name="Smith M.E."/>
        </authorList>
    </citation>
    <scope>NUCLEOTIDE SEQUENCE</scope>
    <source>
        <strain evidence="1">CBS 109366</strain>
    </source>
</reference>
<dbReference type="Proteomes" id="UP001140234">
    <property type="component" value="Unassembled WGS sequence"/>
</dbReference>
<accession>A0ACC1JNS4</accession>
<sequence length="280" mass="31532">MSQLAAGYARLVELPAAQRLCDLVGLPKLTPYWPALLALPLLCQALRLSSNALSSLVFGAKFDALTARQKYDWGVRVVSQAHAVVVVVLAVPIFFKEELLKDTIHGFDNYSAWVYTIVCGHDSYFLWDIFVSIGDVKKLGVGFAIHAISSFGVFIMSFRPSLQYYGASFIMFEASTIFLNNNWWLDKLGMTGSRLQLYNASILLGLYFVVRILFGTTMSYLMFEDLQTKGTDTPAVLYYFYRTANCAVLGLSYYWFYLMIAAVRRRFPPKGSATLQKKAE</sequence>
<name>A0ACC1JNS4_9FUNG</name>
<proteinExistence type="predicted"/>
<evidence type="ECO:0000313" key="1">
    <source>
        <dbReference type="EMBL" id="KAJ2764234.1"/>
    </source>
</evidence>
<keyword evidence="2" id="KW-1185">Reference proteome</keyword>
<dbReference type="EMBL" id="JANBUJ010002427">
    <property type="protein sequence ID" value="KAJ2764234.1"/>
    <property type="molecule type" value="Genomic_DNA"/>
</dbReference>
<protein>
    <submittedName>
        <fullName evidence="1">Uncharacterized protein</fullName>
    </submittedName>
</protein>
<comment type="caution">
    <text evidence="1">The sequence shown here is derived from an EMBL/GenBank/DDBJ whole genome shotgun (WGS) entry which is preliminary data.</text>
</comment>
<evidence type="ECO:0000313" key="2">
    <source>
        <dbReference type="Proteomes" id="UP001140234"/>
    </source>
</evidence>
<gene>
    <name evidence="1" type="ORF">IWQ57_005243</name>
</gene>